<dbReference type="PANTHER" id="PTHR24252">
    <property type="entry name" value="ACROSIN-RELATED"/>
    <property type="match status" value="1"/>
</dbReference>
<dbReference type="FunFam" id="2.40.10.10:FF:000003">
    <property type="entry name" value="Transmembrane serine protease 3"/>
    <property type="match status" value="1"/>
</dbReference>
<dbReference type="PROSITE" id="PS00135">
    <property type="entry name" value="TRYPSIN_SER"/>
    <property type="match status" value="1"/>
</dbReference>
<evidence type="ECO:0000256" key="1">
    <source>
        <dbReference type="ARBA" id="ARBA00022670"/>
    </source>
</evidence>
<dbReference type="InterPro" id="IPR001254">
    <property type="entry name" value="Trypsin_dom"/>
</dbReference>
<evidence type="ECO:0000259" key="7">
    <source>
        <dbReference type="PROSITE" id="PS50240"/>
    </source>
</evidence>
<dbReference type="InterPro" id="IPR009003">
    <property type="entry name" value="Peptidase_S1_PA"/>
</dbReference>
<keyword evidence="8" id="KW-1185">Reference proteome</keyword>
<dbReference type="InterPro" id="IPR033116">
    <property type="entry name" value="TRYPSIN_SER"/>
</dbReference>
<dbReference type="PRINTS" id="PR00722">
    <property type="entry name" value="CHYMOTRYPSIN"/>
</dbReference>
<dbReference type="RefSeq" id="XP_030043994.1">
    <property type="nucleotide sequence ID" value="XM_030188134.1"/>
</dbReference>
<dbReference type="KEGG" id="muo:115458270"/>
<dbReference type="InParanoid" id="A0A6P7X1H2"/>
<evidence type="ECO:0000256" key="4">
    <source>
        <dbReference type="ARBA" id="ARBA00023157"/>
    </source>
</evidence>
<dbReference type="PROSITE" id="PS50240">
    <property type="entry name" value="TRYPSIN_DOM"/>
    <property type="match status" value="1"/>
</dbReference>
<protein>
    <submittedName>
        <fullName evidence="9">Serine protease 55-like</fullName>
    </submittedName>
</protein>
<feature type="domain" description="Peptidase S1" evidence="7">
    <location>
        <begin position="51"/>
        <end position="283"/>
    </location>
</feature>
<dbReference type="GeneID" id="115458270"/>
<keyword evidence="1 5" id="KW-0645">Protease</keyword>
<dbReference type="SUPFAM" id="SSF50494">
    <property type="entry name" value="Trypsin-like serine proteases"/>
    <property type="match status" value="1"/>
</dbReference>
<evidence type="ECO:0000256" key="6">
    <source>
        <dbReference type="SAM" id="MobiDB-lite"/>
    </source>
</evidence>
<proteinExistence type="predicted"/>
<dbReference type="AlphaFoldDB" id="A0A6P7X1H2"/>
<evidence type="ECO:0000256" key="5">
    <source>
        <dbReference type="RuleBase" id="RU363034"/>
    </source>
</evidence>
<gene>
    <name evidence="9" type="primary">LOC115458270</name>
</gene>
<dbReference type="InterPro" id="IPR001314">
    <property type="entry name" value="Peptidase_S1A"/>
</dbReference>
<accession>A0A6P7X1H2</accession>
<evidence type="ECO:0000313" key="8">
    <source>
        <dbReference type="Proteomes" id="UP000515156"/>
    </source>
</evidence>
<keyword evidence="3 5" id="KW-0720">Serine protease</keyword>
<reference evidence="9" key="1">
    <citation type="submission" date="2025-08" db="UniProtKB">
        <authorList>
            <consortium name="RefSeq"/>
        </authorList>
    </citation>
    <scope>IDENTIFICATION</scope>
</reference>
<evidence type="ECO:0000256" key="3">
    <source>
        <dbReference type="ARBA" id="ARBA00022825"/>
    </source>
</evidence>
<dbReference type="GO" id="GO:0006508">
    <property type="term" value="P:proteolysis"/>
    <property type="evidence" value="ECO:0007669"/>
    <property type="project" value="UniProtKB-KW"/>
</dbReference>
<dbReference type="Proteomes" id="UP000515156">
    <property type="component" value="Chromosome 14"/>
</dbReference>
<feature type="region of interest" description="Disordered" evidence="6">
    <location>
        <begin position="290"/>
        <end position="318"/>
    </location>
</feature>
<dbReference type="OrthoDB" id="546450at2759"/>
<dbReference type="GO" id="GO:0004252">
    <property type="term" value="F:serine-type endopeptidase activity"/>
    <property type="evidence" value="ECO:0007669"/>
    <property type="project" value="InterPro"/>
</dbReference>
<dbReference type="PANTHER" id="PTHR24252:SF7">
    <property type="entry name" value="HYALIN"/>
    <property type="match status" value="1"/>
</dbReference>
<keyword evidence="2 5" id="KW-0378">Hydrolase</keyword>
<dbReference type="FunCoup" id="A0A6P7X1H2">
    <property type="interactions" value="77"/>
</dbReference>
<dbReference type="Gene3D" id="2.40.10.10">
    <property type="entry name" value="Trypsin-like serine proteases"/>
    <property type="match status" value="1"/>
</dbReference>
<dbReference type="InterPro" id="IPR043504">
    <property type="entry name" value="Peptidase_S1_PA_chymotrypsin"/>
</dbReference>
<sequence length="338" mass="38691">MPPQQVSKEFENSSPLLVDLFVPLGISCGFRPDYDILPTDDSNRDFRQSRIGGGRNALPGEWPWTVSLQLWDNPFCGGSILNSWWILSAAHCFEHDIYRSKHLRVEVGATILEENKEALEVKEIIIHPWYGIWYFDQDIALLLLATPIQFNVLKTPICLPPAGNLTYDDWHKCYVVGWGTLNHNQNESHKYLRKEEMVLIKFKTCQDWYYTLTLNMICAGYEEGGRGSCQGDSGGPLVCKYWKDDLWYQVGIVSWDSGCGKRQYPGVYTLVSKYVKWIIKETAAVGNPYVPEEHREAKEKGEKAKEKGEEVLSANSISSQQHYLSFISQSYQEGPIFE</sequence>
<organism evidence="8 9">
    <name type="scientific">Microcaecilia unicolor</name>
    <dbReference type="NCBI Taxonomy" id="1415580"/>
    <lineage>
        <taxon>Eukaryota</taxon>
        <taxon>Metazoa</taxon>
        <taxon>Chordata</taxon>
        <taxon>Craniata</taxon>
        <taxon>Vertebrata</taxon>
        <taxon>Euteleostomi</taxon>
        <taxon>Amphibia</taxon>
        <taxon>Gymnophiona</taxon>
        <taxon>Siphonopidae</taxon>
        <taxon>Microcaecilia</taxon>
    </lineage>
</organism>
<feature type="compositionally biased region" description="Basic and acidic residues" evidence="6">
    <location>
        <begin position="291"/>
        <end position="310"/>
    </location>
</feature>
<dbReference type="SMART" id="SM00020">
    <property type="entry name" value="Tryp_SPc"/>
    <property type="match status" value="1"/>
</dbReference>
<dbReference type="CDD" id="cd00190">
    <property type="entry name" value="Tryp_SPc"/>
    <property type="match status" value="1"/>
</dbReference>
<name>A0A6P7X1H2_9AMPH</name>
<dbReference type="Pfam" id="PF00089">
    <property type="entry name" value="Trypsin"/>
    <property type="match status" value="1"/>
</dbReference>
<keyword evidence="4" id="KW-1015">Disulfide bond</keyword>
<dbReference type="PROSITE" id="PS00134">
    <property type="entry name" value="TRYPSIN_HIS"/>
    <property type="match status" value="1"/>
</dbReference>
<evidence type="ECO:0000313" key="9">
    <source>
        <dbReference type="RefSeq" id="XP_030043994.1"/>
    </source>
</evidence>
<evidence type="ECO:0000256" key="2">
    <source>
        <dbReference type="ARBA" id="ARBA00022801"/>
    </source>
</evidence>
<dbReference type="InterPro" id="IPR018114">
    <property type="entry name" value="TRYPSIN_HIS"/>
</dbReference>